<gene>
    <name evidence="2" type="ORF">HannXRQ_Chr05g0156981</name>
    <name evidence="1" type="ORF">HanXRQr2_Chr08g0341431</name>
</gene>
<protein>
    <submittedName>
        <fullName evidence="2">Uncharacterized protein</fullName>
    </submittedName>
</protein>
<dbReference type="EMBL" id="MNCJ02000323">
    <property type="protein sequence ID" value="KAF5795588.1"/>
    <property type="molecule type" value="Genomic_DNA"/>
</dbReference>
<name>A0A251UTU5_HELAN</name>
<accession>A0A251UTU5</accession>
<evidence type="ECO:0000313" key="1">
    <source>
        <dbReference type="EMBL" id="KAF5795588.1"/>
    </source>
</evidence>
<dbReference type="Gramene" id="mRNA:HanXRQr2_Chr08g0341431">
    <property type="protein sequence ID" value="CDS:HanXRQr2_Chr08g0341431.1"/>
    <property type="gene ID" value="HanXRQr2_Chr08g0341431"/>
</dbReference>
<reference evidence="1" key="3">
    <citation type="submission" date="2020-06" db="EMBL/GenBank/DDBJ databases">
        <title>Helianthus annuus Genome sequencing and assembly Release 2.</title>
        <authorList>
            <person name="Gouzy J."/>
            <person name="Langlade N."/>
            <person name="Munos S."/>
        </authorList>
    </citation>
    <scope>NUCLEOTIDE SEQUENCE</scope>
    <source>
        <tissue evidence="1">Leaves</tissue>
    </source>
</reference>
<dbReference type="AlphaFoldDB" id="A0A251UTU5"/>
<proteinExistence type="predicted"/>
<evidence type="ECO:0000313" key="3">
    <source>
        <dbReference type="Proteomes" id="UP000215914"/>
    </source>
</evidence>
<organism evidence="2 3">
    <name type="scientific">Helianthus annuus</name>
    <name type="common">Common sunflower</name>
    <dbReference type="NCBI Taxonomy" id="4232"/>
    <lineage>
        <taxon>Eukaryota</taxon>
        <taxon>Viridiplantae</taxon>
        <taxon>Streptophyta</taxon>
        <taxon>Embryophyta</taxon>
        <taxon>Tracheophyta</taxon>
        <taxon>Spermatophyta</taxon>
        <taxon>Magnoliopsida</taxon>
        <taxon>eudicotyledons</taxon>
        <taxon>Gunneridae</taxon>
        <taxon>Pentapetalae</taxon>
        <taxon>asterids</taxon>
        <taxon>campanulids</taxon>
        <taxon>Asterales</taxon>
        <taxon>Asteraceae</taxon>
        <taxon>Asteroideae</taxon>
        <taxon>Heliantheae alliance</taxon>
        <taxon>Heliantheae</taxon>
        <taxon>Helianthus</taxon>
    </lineage>
</organism>
<sequence length="57" mass="6858">MEQKVRLDWKIMMLATFFLYRFLWIPISDLCIKEPVDLDSILLVMVQTADCILYVYL</sequence>
<dbReference type="Proteomes" id="UP000215914">
    <property type="component" value="Chromosome 5"/>
</dbReference>
<keyword evidence="3" id="KW-1185">Reference proteome</keyword>
<evidence type="ECO:0000313" key="2">
    <source>
        <dbReference type="EMBL" id="OTG26286.1"/>
    </source>
</evidence>
<dbReference type="EMBL" id="CM007894">
    <property type="protein sequence ID" value="OTG26286.1"/>
    <property type="molecule type" value="Genomic_DNA"/>
</dbReference>
<reference evidence="1 3" key="1">
    <citation type="journal article" date="2017" name="Nature">
        <title>The sunflower genome provides insights into oil metabolism, flowering and Asterid evolution.</title>
        <authorList>
            <person name="Badouin H."/>
            <person name="Gouzy J."/>
            <person name="Grassa C.J."/>
            <person name="Murat F."/>
            <person name="Staton S.E."/>
            <person name="Cottret L."/>
            <person name="Lelandais-Briere C."/>
            <person name="Owens G.L."/>
            <person name="Carrere S."/>
            <person name="Mayjonade B."/>
            <person name="Legrand L."/>
            <person name="Gill N."/>
            <person name="Kane N.C."/>
            <person name="Bowers J.E."/>
            <person name="Hubner S."/>
            <person name="Bellec A."/>
            <person name="Berard A."/>
            <person name="Berges H."/>
            <person name="Blanchet N."/>
            <person name="Boniface M.C."/>
            <person name="Brunel D."/>
            <person name="Catrice O."/>
            <person name="Chaidir N."/>
            <person name="Claudel C."/>
            <person name="Donnadieu C."/>
            <person name="Faraut T."/>
            <person name="Fievet G."/>
            <person name="Helmstetter N."/>
            <person name="King M."/>
            <person name="Knapp S.J."/>
            <person name="Lai Z."/>
            <person name="Le Paslier M.C."/>
            <person name="Lippi Y."/>
            <person name="Lorenzon L."/>
            <person name="Mandel J.R."/>
            <person name="Marage G."/>
            <person name="Marchand G."/>
            <person name="Marquand E."/>
            <person name="Bret-Mestries E."/>
            <person name="Morien E."/>
            <person name="Nambeesan S."/>
            <person name="Nguyen T."/>
            <person name="Pegot-Espagnet P."/>
            <person name="Pouilly N."/>
            <person name="Raftis F."/>
            <person name="Sallet E."/>
            <person name="Schiex T."/>
            <person name="Thomas J."/>
            <person name="Vandecasteele C."/>
            <person name="Vares D."/>
            <person name="Vear F."/>
            <person name="Vautrin S."/>
            <person name="Crespi M."/>
            <person name="Mangin B."/>
            <person name="Burke J.M."/>
            <person name="Salse J."/>
            <person name="Munos S."/>
            <person name="Vincourt P."/>
            <person name="Rieseberg L.H."/>
            <person name="Langlade N.B."/>
        </authorList>
    </citation>
    <scope>NUCLEOTIDE SEQUENCE [LARGE SCALE GENOMIC DNA]</scope>
    <source>
        <strain evidence="3">cv. SF193</strain>
        <tissue evidence="1">Leaves</tissue>
    </source>
</reference>
<reference evidence="2" key="2">
    <citation type="submission" date="2017-02" db="EMBL/GenBank/DDBJ databases">
        <title>Sunflower complete genome.</title>
        <authorList>
            <person name="Langlade N."/>
            <person name="Munos S."/>
        </authorList>
    </citation>
    <scope>NUCLEOTIDE SEQUENCE [LARGE SCALE GENOMIC DNA]</scope>
    <source>
        <tissue evidence="2">Leaves</tissue>
    </source>
</reference>
<dbReference type="InParanoid" id="A0A251UTU5"/>